<accession>A0A0P0L8N3</accession>
<evidence type="ECO:0000256" key="4">
    <source>
        <dbReference type="PIRSR" id="PIRSR000097-1"/>
    </source>
</evidence>
<organism evidence="7 9">
    <name type="scientific">Phocaeicola vulgatus</name>
    <name type="common">Bacteroides vulgatus</name>
    <dbReference type="NCBI Taxonomy" id="821"/>
    <lineage>
        <taxon>Bacteria</taxon>
        <taxon>Pseudomonadati</taxon>
        <taxon>Bacteroidota</taxon>
        <taxon>Bacteroidia</taxon>
        <taxon>Bacteroidales</taxon>
        <taxon>Bacteroidaceae</taxon>
        <taxon>Phocaeicola</taxon>
    </lineage>
</organism>
<name>A0A0P0L8N3_PHOVU</name>
<proteinExistence type="inferred from homology"/>
<dbReference type="Proteomes" id="UP000736888">
    <property type="component" value="Unassembled WGS sequence"/>
</dbReference>
<dbReference type="Gene3D" id="3.20.20.100">
    <property type="entry name" value="NADP-dependent oxidoreductase domain"/>
    <property type="match status" value="1"/>
</dbReference>
<evidence type="ECO:0000256" key="3">
    <source>
        <dbReference type="ARBA" id="ARBA00023002"/>
    </source>
</evidence>
<evidence type="ECO:0000259" key="6">
    <source>
        <dbReference type="Pfam" id="PF00248"/>
    </source>
</evidence>
<dbReference type="InterPro" id="IPR023210">
    <property type="entry name" value="NADP_OxRdtase_dom"/>
</dbReference>
<evidence type="ECO:0000256" key="1">
    <source>
        <dbReference type="ARBA" id="ARBA00007905"/>
    </source>
</evidence>
<dbReference type="CDD" id="cd19071">
    <property type="entry name" value="AKR_AKR1-5-like"/>
    <property type="match status" value="1"/>
</dbReference>
<reference evidence="8" key="3">
    <citation type="submission" date="2021-06" db="EMBL/GenBank/DDBJ databases">
        <title>Collection of gut derived symbiotic bacterial strains cultured from healthy donors.</title>
        <authorList>
            <person name="Lin H."/>
            <person name="Littmann E."/>
            <person name="Pamer E.G."/>
        </authorList>
    </citation>
    <scope>NUCLEOTIDE SEQUENCE</scope>
    <source>
        <strain evidence="8">MSK.6.33</strain>
    </source>
</reference>
<keyword evidence="3" id="KW-0560">Oxidoreductase</keyword>
<dbReference type="PRINTS" id="PR00069">
    <property type="entry name" value="ALDKETRDTASE"/>
</dbReference>
<sequence length="305" mass="35683">MAIIFKLQNGDEIQAIGFGPGGMGYSPKMKKRRTGLSLFFFKVINKLYLRKKMSRRYVASVANAFKIGYKLLDFSAAYGNMNLIGKAIRVSGVDRKDLFITTRVSNKAQRDHTVREEFLKGIKEMGVDYVDLLQFHWPVTGLYLDTWREMEKLKDEGYVRHLGVANCHQHHLEEIFRICKYKPEIGQFEIHPLFTQKTLIEYYKNHNILVEAYTSIARYDDRLVNLPLLKKLEKKYNKNFIQIVLRWHIQNGCIPLVRSLTPSHQLSNFQIFDFELSDEDMKAIDGININSRLRYDPDNCDFSIL</sequence>
<dbReference type="SUPFAM" id="SSF51430">
    <property type="entry name" value="NAD(P)-linked oxidoreductase"/>
    <property type="match status" value="1"/>
</dbReference>
<dbReference type="GO" id="GO:0016616">
    <property type="term" value="F:oxidoreductase activity, acting on the CH-OH group of donors, NAD or NADP as acceptor"/>
    <property type="evidence" value="ECO:0007669"/>
    <property type="project" value="UniProtKB-ARBA"/>
</dbReference>
<evidence type="ECO:0000256" key="2">
    <source>
        <dbReference type="ARBA" id="ARBA00022857"/>
    </source>
</evidence>
<feature type="active site" description="Proton donor" evidence="4">
    <location>
        <position position="78"/>
    </location>
</feature>
<evidence type="ECO:0000313" key="8">
    <source>
        <dbReference type="EMBL" id="MBU9137873.1"/>
    </source>
</evidence>
<feature type="domain" description="NADP-dependent oxidoreductase" evidence="6">
    <location>
        <begin position="59"/>
        <end position="288"/>
    </location>
</feature>
<dbReference type="InterPro" id="IPR036812">
    <property type="entry name" value="NAD(P)_OxRdtase_dom_sf"/>
</dbReference>
<feature type="binding site" evidence="5">
    <location>
        <position position="136"/>
    </location>
    <ligand>
        <name>substrate</name>
    </ligand>
</feature>
<evidence type="ECO:0000256" key="5">
    <source>
        <dbReference type="PIRSR" id="PIRSR000097-2"/>
    </source>
</evidence>
<reference evidence="7 9" key="2">
    <citation type="journal article" date="2016" name="Genome Biol. Evol.">
        <title>Extensive mobilome-driven genome diversification in mouse gut-associated Bacteroides vulgatus mpk.</title>
        <authorList>
            <person name="Lange A."/>
            <person name="Beier S."/>
            <person name="Steimle A."/>
            <person name="Autenrieth I.B."/>
            <person name="Huson D.H."/>
            <person name="Frick J.S."/>
        </authorList>
    </citation>
    <scope>NUCLEOTIDE SEQUENCE [LARGE SCALE GENOMIC DNA]</scope>
    <source>
        <strain evidence="9">mpk</strain>
        <strain evidence="7">Mpk</strain>
    </source>
</reference>
<gene>
    <name evidence="7" type="ORF">BvMPK_3554</name>
    <name evidence="8" type="ORF">KTG10_03750</name>
</gene>
<dbReference type="PANTHER" id="PTHR43827">
    <property type="entry name" value="2,5-DIKETO-D-GLUCONIC ACID REDUCTASE"/>
    <property type="match status" value="1"/>
</dbReference>
<evidence type="ECO:0000313" key="9">
    <source>
        <dbReference type="Proteomes" id="UP000061587"/>
    </source>
</evidence>
<dbReference type="InterPro" id="IPR020471">
    <property type="entry name" value="AKR"/>
</dbReference>
<reference evidence="9" key="1">
    <citation type="submission" date="2015-10" db="EMBL/GenBank/DDBJ databases">
        <title>Extensive mobilome-driven genome diversification in gut-associated Bacteroides vulgatus mpk.</title>
        <authorList>
            <person name="Beier S."/>
            <person name="Lange A."/>
            <person name="Huson D.H."/>
            <person name="Frick J.-S."/>
            <person name="Autenrieth I.B."/>
        </authorList>
    </citation>
    <scope>NUCLEOTIDE SEQUENCE [LARGE SCALE GENOMIC DNA]</scope>
    <source>
        <strain evidence="9">mpk</strain>
    </source>
</reference>
<dbReference type="Proteomes" id="UP000061587">
    <property type="component" value="Chromosome"/>
</dbReference>
<dbReference type="AlphaFoldDB" id="A0A0P0L8N3"/>
<dbReference type="Pfam" id="PF00248">
    <property type="entry name" value="Aldo_ket_red"/>
    <property type="match status" value="1"/>
</dbReference>
<dbReference type="EMBL" id="JAHPYS010000005">
    <property type="protein sequence ID" value="MBU9137873.1"/>
    <property type="molecule type" value="Genomic_DNA"/>
</dbReference>
<evidence type="ECO:0000313" key="7">
    <source>
        <dbReference type="EMBL" id="ALK86115.1"/>
    </source>
</evidence>
<keyword evidence="2" id="KW-0521">NADP</keyword>
<dbReference type="PATRIC" id="fig|821.40.peg.4277"/>
<dbReference type="PANTHER" id="PTHR43827:SF3">
    <property type="entry name" value="NADP-DEPENDENT OXIDOREDUCTASE DOMAIN-CONTAINING PROTEIN"/>
    <property type="match status" value="1"/>
</dbReference>
<dbReference type="EMBL" id="CP013020">
    <property type="protein sequence ID" value="ALK86115.1"/>
    <property type="molecule type" value="Genomic_DNA"/>
</dbReference>
<protein>
    <submittedName>
        <fullName evidence="7 8">Aldo/keto reductase</fullName>
    </submittedName>
</protein>
<comment type="similarity">
    <text evidence="1">Belongs to the aldo/keto reductase family.</text>
</comment>